<organism evidence="7 8">
    <name type="scientific">Plantimonas leprariae</name>
    <dbReference type="NCBI Taxonomy" id="2615207"/>
    <lineage>
        <taxon>Bacteria</taxon>
        <taxon>Pseudomonadati</taxon>
        <taxon>Pseudomonadota</taxon>
        <taxon>Alphaproteobacteria</taxon>
        <taxon>Hyphomicrobiales</taxon>
        <taxon>Aurantimonadaceae</taxon>
        <taxon>Plantimonas</taxon>
    </lineage>
</organism>
<dbReference type="SUPFAM" id="SSF50182">
    <property type="entry name" value="Sm-like ribonucleoproteins"/>
    <property type="match status" value="1"/>
</dbReference>
<keyword evidence="8" id="KW-1185">Reference proteome</keyword>
<dbReference type="InterPro" id="IPR006685">
    <property type="entry name" value="MscS_channel_2nd"/>
</dbReference>
<comment type="caution">
    <text evidence="7">The sequence shown here is derived from an EMBL/GenBank/DDBJ whole genome shotgun (WGS) entry which is preliminary data.</text>
</comment>
<dbReference type="InterPro" id="IPR010920">
    <property type="entry name" value="LSM_dom_sf"/>
</dbReference>
<dbReference type="GO" id="GO:0016020">
    <property type="term" value="C:membrane"/>
    <property type="evidence" value="ECO:0007669"/>
    <property type="project" value="UniProtKB-SubCell"/>
</dbReference>
<evidence type="ECO:0000256" key="2">
    <source>
        <dbReference type="ARBA" id="ARBA00022692"/>
    </source>
</evidence>
<feature type="transmembrane region" description="Helical" evidence="5">
    <location>
        <begin position="58"/>
        <end position="75"/>
    </location>
</feature>
<sequence length="320" mass="34172">MPRVPPPMPSFLSPTMAENVGLSLCILLLAFAARWTAERAVSRKVSDRLVARQRRFTMRALINLVAAFALVAVWMSQIQNLVFSLAAVMVALVVATKELIMCVAGAVLRLGGQSFKVGDRVEVGGLHGEVVDHGLFSTTIMEMPAHALGHGATGRRLTLPNSALLAGPVRVEAQPRHFAPHRFVLTLEHPVPVAPALAVLNAAAAAALAPDAERAARFHRMTAAKLGVEVAGPGHEVSVTTSELGKLQFNVMLYCLAKDARDLQQAVTLAFLAETVPLSAAEPLAAAQAASPVRTIPDIWPEIARRLGQQPQQQRRSEAA</sequence>
<evidence type="ECO:0000256" key="5">
    <source>
        <dbReference type="SAM" id="Phobius"/>
    </source>
</evidence>
<dbReference type="Gene3D" id="2.30.30.60">
    <property type="match status" value="1"/>
</dbReference>
<keyword evidence="3 5" id="KW-1133">Transmembrane helix</keyword>
<comment type="subcellular location">
    <subcellularLocation>
        <location evidence="1">Membrane</location>
    </subcellularLocation>
</comment>
<dbReference type="PANTHER" id="PTHR30566">
    <property type="entry name" value="YNAI-RELATED MECHANOSENSITIVE ION CHANNEL"/>
    <property type="match status" value="1"/>
</dbReference>
<dbReference type="PANTHER" id="PTHR30566:SF27">
    <property type="entry name" value="MECHANOSENSITIVE ION CHANNEL PROTEIN"/>
    <property type="match status" value="1"/>
</dbReference>
<dbReference type="InterPro" id="IPR023408">
    <property type="entry name" value="MscS_beta-dom_sf"/>
</dbReference>
<evidence type="ECO:0000313" key="8">
    <source>
        <dbReference type="Proteomes" id="UP000432089"/>
    </source>
</evidence>
<evidence type="ECO:0000259" key="6">
    <source>
        <dbReference type="Pfam" id="PF00924"/>
    </source>
</evidence>
<gene>
    <name evidence="7" type="ORF">F6X38_06215</name>
</gene>
<feature type="transmembrane region" description="Helical" evidence="5">
    <location>
        <begin position="20"/>
        <end position="37"/>
    </location>
</feature>
<reference evidence="7 8" key="1">
    <citation type="submission" date="2019-09" db="EMBL/GenBank/DDBJ databases">
        <title>YIM 132180 draft genome.</title>
        <authorList>
            <person name="Zhang K."/>
        </authorList>
    </citation>
    <scope>NUCLEOTIDE SEQUENCE [LARGE SCALE GENOMIC DNA]</scope>
    <source>
        <strain evidence="7 8">YIM 132180</strain>
    </source>
</reference>
<feature type="domain" description="Mechanosensitive ion channel MscS" evidence="6">
    <location>
        <begin position="103"/>
        <end position="166"/>
    </location>
</feature>
<dbReference type="AlphaFoldDB" id="A0A7V7TXF0"/>
<keyword evidence="4 5" id="KW-0472">Membrane</keyword>
<evidence type="ECO:0000256" key="4">
    <source>
        <dbReference type="ARBA" id="ARBA00023136"/>
    </source>
</evidence>
<dbReference type="GO" id="GO:0008381">
    <property type="term" value="F:mechanosensitive monoatomic ion channel activity"/>
    <property type="evidence" value="ECO:0007669"/>
    <property type="project" value="UniProtKB-ARBA"/>
</dbReference>
<feature type="transmembrane region" description="Helical" evidence="5">
    <location>
        <begin position="81"/>
        <end position="108"/>
    </location>
</feature>
<name>A0A7V7TXF0_9HYPH</name>
<keyword evidence="2 5" id="KW-0812">Transmembrane</keyword>
<dbReference type="Pfam" id="PF00924">
    <property type="entry name" value="MS_channel_2nd"/>
    <property type="match status" value="1"/>
</dbReference>
<dbReference type="Proteomes" id="UP000432089">
    <property type="component" value="Unassembled WGS sequence"/>
</dbReference>
<evidence type="ECO:0000256" key="1">
    <source>
        <dbReference type="ARBA" id="ARBA00004370"/>
    </source>
</evidence>
<evidence type="ECO:0000313" key="7">
    <source>
        <dbReference type="EMBL" id="KAB0681474.1"/>
    </source>
</evidence>
<proteinExistence type="predicted"/>
<protein>
    <submittedName>
        <fullName evidence="7">Mechanosensitive ion channel</fullName>
    </submittedName>
</protein>
<accession>A0A7V7TXF0</accession>
<dbReference type="EMBL" id="VZDO01000003">
    <property type="protein sequence ID" value="KAB0681474.1"/>
    <property type="molecule type" value="Genomic_DNA"/>
</dbReference>
<evidence type="ECO:0000256" key="3">
    <source>
        <dbReference type="ARBA" id="ARBA00022989"/>
    </source>
</evidence>